<evidence type="ECO:0000313" key="6">
    <source>
        <dbReference type="Proteomes" id="UP001221413"/>
    </source>
</evidence>
<gene>
    <name evidence="5" type="ORF">Dda_1804</name>
</gene>
<evidence type="ECO:0000256" key="1">
    <source>
        <dbReference type="ARBA" id="ARBA00006010"/>
    </source>
</evidence>
<proteinExistence type="inferred from homology"/>
<organism evidence="5 6">
    <name type="scientific">Drechslerella dactyloides</name>
    <name type="common">Nematode-trapping fungus</name>
    <name type="synonym">Arthrobotrys dactyloides</name>
    <dbReference type="NCBI Taxonomy" id="74499"/>
    <lineage>
        <taxon>Eukaryota</taxon>
        <taxon>Fungi</taxon>
        <taxon>Dikarya</taxon>
        <taxon>Ascomycota</taxon>
        <taxon>Pezizomycotina</taxon>
        <taxon>Orbiliomycetes</taxon>
        <taxon>Orbiliales</taxon>
        <taxon>Orbiliaceae</taxon>
        <taxon>Drechslerella</taxon>
    </lineage>
</organism>
<sequence>MRQNLLLHSLLYLAASIGFSEATCNNSDNCAKAVRGAASNKADCSSFMAATYVVSTVTSTVTARAGSGNQEDAEAESEPVTKTVVEKAMVKQKPNRFRRGVPPGANIVTATAIPNGVRDECTVASQYASACACWGITKSTVTVSAITVTVTKTAAKAAVRPQDDDEESTTIVATTTVTGPPITTHTLAAAYKAPPKCTREEELCDGACKNLHNDCEHCGDCGIKCKKGAVCVNGVCSEPACKGVAAWGCRDKKMPGCNGQPGEDCFCVQSGKVGFCATYATLPMCPEAMECTKDEECPITEICGYIACCGKKRICIAPHGSAGDVDGLATCGNGVAPSRLFRKTKSRNSAKPDSKSQSEPTPESEEEEED</sequence>
<protein>
    <submittedName>
        <fullName evidence="5">Uncharacterized protein</fullName>
    </submittedName>
</protein>
<evidence type="ECO:0000256" key="2">
    <source>
        <dbReference type="ARBA" id="ARBA00022729"/>
    </source>
</evidence>
<reference evidence="5" key="1">
    <citation type="submission" date="2023-01" db="EMBL/GenBank/DDBJ databases">
        <title>The chitinases involved in constricting ring structure development in the nematode-trapping fungus Drechslerella dactyloides.</title>
        <authorList>
            <person name="Wang R."/>
            <person name="Zhang L."/>
            <person name="Tang P."/>
            <person name="Li S."/>
            <person name="Liang L."/>
        </authorList>
    </citation>
    <scope>NUCLEOTIDE SEQUENCE</scope>
    <source>
        <strain evidence="5">YMF1.00031</strain>
    </source>
</reference>
<evidence type="ECO:0000256" key="4">
    <source>
        <dbReference type="SAM" id="SignalP"/>
    </source>
</evidence>
<comment type="caution">
    <text evidence="5">The sequence shown here is derived from an EMBL/GenBank/DDBJ whole genome shotgun (WGS) entry which is preliminary data.</text>
</comment>
<feature type="region of interest" description="Disordered" evidence="3">
    <location>
        <begin position="342"/>
        <end position="370"/>
    </location>
</feature>
<dbReference type="AlphaFoldDB" id="A0AAD6NND6"/>
<feature type="chain" id="PRO_5042210865" evidence="4">
    <location>
        <begin position="23"/>
        <end position="370"/>
    </location>
</feature>
<dbReference type="EMBL" id="JAQGDS010000002">
    <property type="protein sequence ID" value="KAJ6263243.1"/>
    <property type="molecule type" value="Genomic_DNA"/>
</dbReference>
<name>A0AAD6NND6_DREDA</name>
<evidence type="ECO:0000256" key="3">
    <source>
        <dbReference type="SAM" id="MobiDB-lite"/>
    </source>
</evidence>
<dbReference type="Proteomes" id="UP001221413">
    <property type="component" value="Unassembled WGS sequence"/>
</dbReference>
<feature type="signal peptide" evidence="4">
    <location>
        <begin position="1"/>
        <end position="22"/>
    </location>
</feature>
<keyword evidence="6" id="KW-1185">Reference proteome</keyword>
<accession>A0AAD6NND6</accession>
<keyword evidence="2 4" id="KW-0732">Signal</keyword>
<evidence type="ECO:0000313" key="5">
    <source>
        <dbReference type="EMBL" id="KAJ6263243.1"/>
    </source>
</evidence>
<dbReference type="Pfam" id="PF04885">
    <property type="entry name" value="Stig1"/>
    <property type="match status" value="1"/>
</dbReference>
<dbReference type="InterPro" id="IPR006969">
    <property type="entry name" value="Stig-like"/>
</dbReference>
<comment type="similarity">
    <text evidence="1">Belongs to the STIG1 family.</text>
</comment>